<keyword evidence="4" id="KW-1185">Reference proteome</keyword>
<organism evidence="3 4">
    <name type="scientific">Streptomyces durmitorensis</name>
    <dbReference type="NCBI Taxonomy" id="319947"/>
    <lineage>
        <taxon>Bacteria</taxon>
        <taxon>Bacillati</taxon>
        <taxon>Actinomycetota</taxon>
        <taxon>Actinomycetes</taxon>
        <taxon>Kitasatosporales</taxon>
        <taxon>Streptomycetaceae</taxon>
        <taxon>Streptomyces</taxon>
    </lineage>
</organism>
<evidence type="ECO:0000313" key="4">
    <source>
        <dbReference type="Proteomes" id="UP000829992"/>
    </source>
</evidence>
<reference evidence="3 4" key="1">
    <citation type="submission" date="2022-05" db="EMBL/GenBank/DDBJ databases">
        <authorList>
            <person name="Zhou X."/>
            <person name="Li K."/>
            <person name="Man Y."/>
        </authorList>
    </citation>
    <scope>NUCLEOTIDE SEQUENCE [LARGE SCALE GENOMIC DNA]</scope>
    <source>
        <strain evidence="3 4">MS405</strain>
    </source>
</reference>
<protein>
    <submittedName>
        <fullName evidence="3">Uncharacterized protein</fullName>
    </submittedName>
</protein>
<dbReference type="Proteomes" id="UP000829992">
    <property type="component" value="Chromosome"/>
</dbReference>
<accession>A0ABY4Q5D3</accession>
<sequence>MKGERPGRRGHPHTASGLPNPGPRAHGQDGASPLHTQRAHRLRHLLTYVYTPLFLVLAVLFGVWASGGPPSPWALAGLAILFAVLALLALAVHSALHHRHRDHGGPGH</sequence>
<keyword evidence="2" id="KW-0472">Membrane</keyword>
<keyword evidence="2" id="KW-1133">Transmembrane helix</keyword>
<dbReference type="EMBL" id="CP097289">
    <property type="protein sequence ID" value="UQT60339.1"/>
    <property type="molecule type" value="Genomic_DNA"/>
</dbReference>
<keyword evidence="2" id="KW-0812">Transmembrane</keyword>
<feature type="region of interest" description="Disordered" evidence="1">
    <location>
        <begin position="1"/>
        <end position="36"/>
    </location>
</feature>
<name>A0ABY4Q5D3_9ACTN</name>
<feature type="transmembrane region" description="Helical" evidence="2">
    <location>
        <begin position="45"/>
        <end position="67"/>
    </location>
</feature>
<dbReference type="RefSeq" id="WP_249591673.1">
    <property type="nucleotide sequence ID" value="NZ_BAAAQL010000018.1"/>
</dbReference>
<feature type="transmembrane region" description="Helical" evidence="2">
    <location>
        <begin position="73"/>
        <end position="92"/>
    </location>
</feature>
<evidence type="ECO:0000256" key="2">
    <source>
        <dbReference type="SAM" id="Phobius"/>
    </source>
</evidence>
<evidence type="ECO:0000256" key="1">
    <source>
        <dbReference type="SAM" id="MobiDB-lite"/>
    </source>
</evidence>
<gene>
    <name evidence="3" type="ORF">M4V62_37690</name>
</gene>
<proteinExistence type="predicted"/>
<evidence type="ECO:0000313" key="3">
    <source>
        <dbReference type="EMBL" id="UQT60339.1"/>
    </source>
</evidence>